<dbReference type="InterPro" id="IPR009109">
    <property type="entry name" value="Ran_GTPase_activating_1_C"/>
</dbReference>
<dbReference type="Pfam" id="PF13516">
    <property type="entry name" value="LRR_6"/>
    <property type="match status" value="3"/>
</dbReference>
<evidence type="ECO:0000256" key="4">
    <source>
        <dbReference type="SAM" id="MobiDB-lite"/>
    </source>
</evidence>
<dbReference type="InterPro" id="IPR001611">
    <property type="entry name" value="Leu-rich_rpt"/>
</dbReference>
<feature type="compositionally biased region" description="Acidic residues" evidence="4">
    <location>
        <begin position="281"/>
        <end position="308"/>
    </location>
</feature>
<dbReference type="InterPro" id="IPR027038">
    <property type="entry name" value="RanGap"/>
</dbReference>
<gene>
    <name evidence="6" type="primary">rangap1</name>
    <name evidence="6" type="ORF">FJT64_002801</name>
</gene>
<dbReference type="InterPro" id="IPR032675">
    <property type="entry name" value="LRR_dom_sf"/>
</dbReference>
<dbReference type="GO" id="GO:0048471">
    <property type="term" value="C:perinuclear region of cytoplasm"/>
    <property type="evidence" value="ECO:0007669"/>
    <property type="project" value="TreeGrafter"/>
</dbReference>
<organism evidence="6 7">
    <name type="scientific">Amphibalanus amphitrite</name>
    <name type="common">Striped barnacle</name>
    <name type="synonym">Balanus amphitrite</name>
    <dbReference type="NCBI Taxonomy" id="1232801"/>
    <lineage>
        <taxon>Eukaryota</taxon>
        <taxon>Metazoa</taxon>
        <taxon>Ecdysozoa</taxon>
        <taxon>Arthropoda</taxon>
        <taxon>Crustacea</taxon>
        <taxon>Multicrustacea</taxon>
        <taxon>Cirripedia</taxon>
        <taxon>Thoracica</taxon>
        <taxon>Thoracicalcarea</taxon>
        <taxon>Balanomorpha</taxon>
        <taxon>Balanoidea</taxon>
        <taxon>Balanidae</taxon>
        <taxon>Amphibalaninae</taxon>
        <taxon>Amphibalanus</taxon>
    </lineage>
</organism>
<evidence type="ECO:0000313" key="7">
    <source>
        <dbReference type="Proteomes" id="UP000440578"/>
    </source>
</evidence>
<dbReference type="PANTHER" id="PTHR24113:SF12">
    <property type="entry name" value="RAN GTPASE-ACTIVATING PROTEIN 1"/>
    <property type="match status" value="1"/>
</dbReference>
<evidence type="ECO:0000256" key="1">
    <source>
        <dbReference type="ARBA" id="ARBA00022468"/>
    </source>
</evidence>
<protein>
    <submittedName>
        <fullName evidence="6">Ran GTPase-activating protein 1</fullName>
    </submittedName>
</protein>
<dbReference type="Gene3D" id="1.25.40.200">
    <property type="entry name" value="Ran-GTPase activating protein 1, C-terminal domain"/>
    <property type="match status" value="1"/>
</dbReference>
<sequence length="498" mass="53758">MHSYIGNGLMLAEAEPEPNGGSPTHVGSGLMLAGARLTVLDLSDNAVGPVGMDGLHVLLTSPVCYTLQRLLLNNNGWGPTGGVRLADCLIECHERSVRDGTPMKLREFVSGRSRLENPGALRLAEFFKRVKTMEKVVMPQNGIYHEGVQALAEALSENPALQHLDLNDNLLTPKGARALAKSLPKMEELRVLNLNDCLLRAAGARAVAAAIRGNNPKLEELHLAFNEVTRAAAVDLVEAAAGRESLSLVHLDGNQLGEEGIEAVRDAAAAAGLADTLGGFSEDEDEPDSDEEQDEEEEEEEDGEGAESEGEHVSPMKREEAAAAKRPGITPIQCTVAEFLCQPTAARLLGLGDQRQQLLTKEALNVKEIGDGRCAAVQRHLQLLSAVCRVDASQPPVDQLLPPLVDALLRSALDTAGEDLGLLSNSLLVYLGLIKCEDKQFSVSWDVKGMLVALTRAVRQPYFPATVRDTLQTFLSRPNKTVDMHPQQKHLLMQALFQ</sequence>
<dbReference type="AlphaFoldDB" id="A0A6A4WQ15"/>
<reference evidence="6 7" key="1">
    <citation type="submission" date="2019-07" db="EMBL/GenBank/DDBJ databases">
        <title>Draft genome assembly of a fouling barnacle, Amphibalanus amphitrite (Darwin, 1854): The first reference genome for Thecostraca.</title>
        <authorList>
            <person name="Kim W."/>
        </authorList>
    </citation>
    <scope>NUCLEOTIDE SEQUENCE [LARGE SCALE GENOMIC DNA]</scope>
    <source>
        <strain evidence="6">SNU_AA5</strain>
        <tissue evidence="6">Soma without cirri and trophi</tissue>
    </source>
</reference>
<dbReference type="GO" id="GO:0005096">
    <property type="term" value="F:GTPase activator activity"/>
    <property type="evidence" value="ECO:0007669"/>
    <property type="project" value="UniProtKB-KW"/>
</dbReference>
<dbReference type="GO" id="GO:0005829">
    <property type="term" value="C:cytosol"/>
    <property type="evidence" value="ECO:0007669"/>
    <property type="project" value="TreeGrafter"/>
</dbReference>
<feature type="compositionally biased region" description="Basic and acidic residues" evidence="4">
    <location>
        <begin position="309"/>
        <end position="323"/>
    </location>
</feature>
<keyword evidence="3" id="KW-0677">Repeat</keyword>
<feature type="domain" description="Ran-GTPase activating protein 1 C-terminal" evidence="5">
    <location>
        <begin position="317"/>
        <end position="496"/>
    </location>
</feature>
<dbReference type="SMART" id="SM00368">
    <property type="entry name" value="LRR_RI"/>
    <property type="match status" value="6"/>
</dbReference>
<dbReference type="SUPFAM" id="SSF52047">
    <property type="entry name" value="RNI-like"/>
    <property type="match status" value="1"/>
</dbReference>
<keyword evidence="7" id="KW-1185">Reference proteome</keyword>
<keyword evidence="2" id="KW-0433">Leucine-rich repeat</keyword>
<dbReference type="OrthoDB" id="184583at2759"/>
<evidence type="ECO:0000256" key="3">
    <source>
        <dbReference type="ARBA" id="ARBA00022737"/>
    </source>
</evidence>
<proteinExistence type="predicted"/>
<dbReference type="SUPFAM" id="SSF69099">
    <property type="entry name" value="Ran-GTPase activating protein 1 (RanGAP1), C-terminal domain"/>
    <property type="match status" value="1"/>
</dbReference>
<dbReference type="InterPro" id="IPR036720">
    <property type="entry name" value="RanGAP1_C_sf"/>
</dbReference>
<dbReference type="GO" id="GO:0007165">
    <property type="term" value="P:signal transduction"/>
    <property type="evidence" value="ECO:0007669"/>
    <property type="project" value="InterPro"/>
</dbReference>
<dbReference type="GO" id="GO:0005634">
    <property type="term" value="C:nucleus"/>
    <property type="evidence" value="ECO:0007669"/>
    <property type="project" value="TreeGrafter"/>
</dbReference>
<feature type="region of interest" description="Disordered" evidence="4">
    <location>
        <begin position="277"/>
        <end position="325"/>
    </location>
</feature>
<evidence type="ECO:0000259" key="5">
    <source>
        <dbReference type="Pfam" id="PF07834"/>
    </source>
</evidence>
<dbReference type="EMBL" id="VIIS01000869">
    <property type="protein sequence ID" value="KAF0304141.1"/>
    <property type="molecule type" value="Genomic_DNA"/>
</dbReference>
<dbReference type="Gene3D" id="3.80.10.10">
    <property type="entry name" value="Ribonuclease Inhibitor"/>
    <property type="match status" value="1"/>
</dbReference>
<comment type="caution">
    <text evidence="6">The sequence shown here is derived from an EMBL/GenBank/DDBJ whole genome shotgun (WGS) entry which is preliminary data.</text>
</comment>
<dbReference type="Pfam" id="PF07834">
    <property type="entry name" value="RanGAP1_C"/>
    <property type="match status" value="1"/>
</dbReference>
<keyword evidence="1" id="KW-0343">GTPase activation</keyword>
<name>A0A6A4WQ15_AMPAM</name>
<dbReference type="Proteomes" id="UP000440578">
    <property type="component" value="Unassembled WGS sequence"/>
</dbReference>
<evidence type="ECO:0000256" key="2">
    <source>
        <dbReference type="ARBA" id="ARBA00022614"/>
    </source>
</evidence>
<evidence type="ECO:0000313" key="6">
    <source>
        <dbReference type="EMBL" id="KAF0304141.1"/>
    </source>
</evidence>
<dbReference type="GO" id="GO:0031267">
    <property type="term" value="F:small GTPase binding"/>
    <property type="evidence" value="ECO:0007669"/>
    <property type="project" value="TreeGrafter"/>
</dbReference>
<dbReference type="GO" id="GO:0006913">
    <property type="term" value="P:nucleocytoplasmic transport"/>
    <property type="evidence" value="ECO:0007669"/>
    <property type="project" value="TreeGrafter"/>
</dbReference>
<accession>A0A6A4WQ15</accession>
<dbReference type="PANTHER" id="PTHR24113">
    <property type="entry name" value="RAN GTPASE-ACTIVATING PROTEIN 1"/>
    <property type="match status" value="1"/>
</dbReference>